<dbReference type="RefSeq" id="WP_043036979.1">
    <property type="nucleotide sequence ID" value="NZ_CP065190.1"/>
</dbReference>
<name>A0A2X3T2W9_STRSZ</name>
<dbReference type="EMBL" id="UHHT01000001">
    <property type="protein sequence ID" value="SUO82114.1"/>
    <property type="molecule type" value="Genomic_DNA"/>
</dbReference>
<dbReference type="EMBL" id="LR134317">
    <property type="protein sequence ID" value="VEF05948.1"/>
    <property type="molecule type" value="Genomic_DNA"/>
</dbReference>
<dbReference type="STRING" id="1051072.SeseC_01534"/>
<reference evidence="1 3" key="1">
    <citation type="submission" date="2018-06" db="EMBL/GenBank/DDBJ databases">
        <authorList>
            <consortium name="Pathogen Informatics"/>
            <person name="Doyle S."/>
        </authorList>
    </citation>
    <scope>NUCLEOTIDE SEQUENCE [LARGE SCALE GENOMIC DNA]</scope>
    <source>
        <strain evidence="1 3">NCTC7023</strain>
    </source>
</reference>
<accession>A0A2X3T2W9</accession>
<proteinExistence type="predicted"/>
<evidence type="ECO:0000313" key="4">
    <source>
        <dbReference type="Proteomes" id="UP000269903"/>
    </source>
</evidence>
<evidence type="ECO:0000313" key="2">
    <source>
        <dbReference type="EMBL" id="VEF05948.1"/>
    </source>
</evidence>
<gene>
    <name evidence="2" type="ORF">NCTC6180_00590</name>
    <name evidence="1" type="ORF">NCTC7023_01473</name>
</gene>
<dbReference type="Proteomes" id="UP000255476">
    <property type="component" value="Unassembled WGS sequence"/>
</dbReference>
<reference evidence="2 4" key="2">
    <citation type="submission" date="2018-12" db="EMBL/GenBank/DDBJ databases">
        <authorList>
            <consortium name="Pathogen Informatics"/>
        </authorList>
    </citation>
    <scope>NUCLEOTIDE SEQUENCE [LARGE SCALE GENOMIC DNA]</scope>
    <source>
        <strain evidence="2 4">NCTC6180</strain>
    </source>
</reference>
<dbReference type="AlphaFoldDB" id="A0A2X3T2W9"/>
<dbReference type="Proteomes" id="UP000269903">
    <property type="component" value="Chromosome"/>
</dbReference>
<organism evidence="2 4">
    <name type="scientific">Streptococcus equi subsp. zooepidemicus</name>
    <dbReference type="NCBI Taxonomy" id="40041"/>
    <lineage>
        <taxon>Bacteria</taxon>
        <taxon>Bacillati</taxon>
        <taxon>Bacillota</taxon>
        <taxon>Bacilli</taxon>
        <taxon>Lactobacillales</taxon>
        <taxon>Streptococcaceae</taxon>
        <taxon>Streptococcus</taxon>
    </lineage>
</organism>
<sequence>MGIAIGVGTAVGGPFGFVLGVGLSMLFDATYDNKDSIVSDTNDFVNDVGDVVSGFFGKLGSAFG</sequence>
<evidence type="ECO:0000313" key="3">
    <source>
        <dbReference type="Proteomes" id="UP000255476"/>
    </source>
</evidence>
<protein>
    <submittedName>
        <fullName evidence="2">Uncharacterized protein</fullName>
    </submittedName>
</protein>
<evidence type="ECO:0000313" key="1">
    <source>
        <dbReference type="EMBL" id="SUO82114.1"/>
    </source>
</evidence>